<dbReference type="EMBL" id="BAAACA010000039">
    <property type="protein sequence ID" value="GAA0619034.1"/>
    <property type="molecule type" value="Genomic_DNA"/>
</dbReference>
<accession>A0ABP3S0D5</accession>
<evidence type="ECO:0000313" key="2">
    <source>
        <dbReference type="EMBL" id="GAA0619034.1"/>
    </source>
</evidence>
<feature type="compositionally biased region" description="Basic and acidic residues" evidence="1">
    <location>
        <begin position="58"/>
        <end position="69"/>
    </location>
</feature>
<reference evidence="3" key="1">
    <citation type="journal article" date="2019" name="Int. J. Syst. Evol. Microbiol.">
        <title>The Global Catalogue of Microorganisms (GCM) 10K type strain sequencing project: providing services to taxonomists for standard genome sequencing and annotation.</title>
        <authorList>
            <consortium name="The Broad Institute Genomics Platform"/>
            <consortium name="The Broad Institute Genome Sequencing Center for Infectious Disease"/>
            <person name="Wu L."/>
            <person name="Ma J."/>
        </authorList>
    </citation>
    <scope>NUCLEOTIDE SEQUENCE [LARGE SCALE GENOMIC DNA]</scope>
    <source>
        <strain evidence="3">JCM 5067</strain>
    </source>
</reference>
<protein>
    <submittedName>
        <fullName evidence="2">Uncharacterized protein</fullName>
    </submittedName>
</protein>
<proteinExistence type="predicted"/>
<keyword evidence="3" id="KW-1185">Reference proteome</keyword>
<feature type="region of interest" description="Disordered" evidence="1">
    <location>
        <begin position="45"/>
        <end position="75"/>
    </location>
</feature>
<name>A0ABP3S0D5_9ACTN</name>
<gene>
    <name evidence="2" type="ORF">GCM10010394_56820</name>
</gene>
<organism evidence="2 3">
    <name type="scientific">Streptomyces crystallinus</name>
    <dbReference type="NCBI Taxonomy" id="68191"/>
    <lineage>
        <taxon>Bacteria</taxon>
        <taxon>Bacillati</taxon>
        <taxon>Actinomycetota</taxon>
        <taxon>Actinomycetes</taxon>
        <taxon>Kitasatosporales</taxon>
        <taxon>Streptomycetaceae</taxon>
        <taxon>Streptomyces</taxon>
    </lineage>
</organism>
<dbReference type="Proteomes" id="UP001500668">
    <property type="component" value="Unassembled WGS sequence"/>
</dbReference>
<comment type="caution">
    <text evidence="2">The sequence shown here is derived from an EMBL/GenBank/DDBJ whole genome shotgun (WGS) entry which is preliminary data.</text>
</comment>
<sequence>MTLSANGAISASVRRISTASVDVLVGAFIPLSRLELLAAVTDVRESRPSRIGACQVPRPREDKSQESRVSEPAFP</sequence>
<evidence type="ECO:0000313" key="3">
    <source>
        <dbReference type="Proteomes" id="UP001500668"/>
    </source>
</evidence>
<evidence type="ECO:0000256" key="1">
    <source>
        <dbReference type="SAM" id="MobiDB-lite"/>
    </source>
</evidence>